<evidence type="ECO:0000256" key="1">
    <source>
        <dbReference type="ARBA" id="ARBA00023015"/>
    </source>
</evidence>
<gene>
    <name evidence="5" type="ORF">ACFQIC_10150</name>
</gene>
<dbReference type="SUPFAM" id="SSF46785">
    <property type="entry name" value="Winged helix' DNA-binding domain"/>
    <property type="match status" value="1"/>
</dbReference>
<dbReference type="Proteomes" id="UP001596410">
    <property type="component" value="Unassembled WGS sequence"/>
</dbReference>
<dbReference type="EMBL" id="JBHSZV010000025">
    <property type="protein sequence ID" value="MFC7062218.1"/>
    <property type="molecule type" value="Genomic_DNA"/>
</dbReference>
<evidence type="ECO:0000256" key="3">
    <source>
        <dbReference type="ARBA" id="ARBA00023163"/>
    </source>
</evidence>
<evidence type="ECO:0000313" key="5">
    <source>
        <dbReference type="EMBL" id="MFC7062218.1"/>
    </source>
</evidence>
<name>A0ABW2EJ82_9BACI</name>
<dbReference type="PANTHER" id="PTHR44846">
    <property type="entry name" value="MANNOSYL-D-GLYCERATE TRANSPORT/METABOLISM SYSTEM REPRESSOR MNGR-RELATED"/>
    <property type="match status" value="1"/>
</dbReference>
<accession>A0ABW2EJ82</accession>
<dbReference type="PRINTS" id="PR00035">
    <property type="entry name" value="HTHGNTR"/>
</dbReference>
<evidence type="ECO:0000259" key="4">
    <source>
        <dbReference type="PROSITE" id="PS50949"/>
    </source>
</evidence>
<dbReference type="InterPro" id="IPR036388">
    <property type="entry name" value="WH-like_DNA-bd_sf"/>
</dbReference>
<dbReference type="PANTHER" id="PTHR44846:SF1">
    <property type="entry name" value="MANNOSYL-D-GLYCERATE TRANSPORT_METABOLISM SYSTEM REPRESSOR MNGR-RELATED"/>
    <property type="match status" value="1"/>
</dbReference>
<evidence type="ECO:0000256" key="2">
    <source>
        <dbReference type="ARBA" id="ARBA00023125"/>
    </source>
</evidence>
<dbReference type="Gene3D" id="3.40.1410.10">
    <property type="entry name" value="Chorismate lyase-like"/>
    <property type="match status" value="1"/>
</dbReference>
<dbReference type="PROSITE" id="PS50949">
    <property type="entry name" value="HTH_GNTR"/>
    <property type="match status" value="1"/>
</dbReference>
<dbReference type="InterPro" id="IPR050679">
    <property type="entry name" value="Bact_HTH_transcr_reg"/>
</dbReference>
<organism evidence="5 6">
    <name type="scientific">Halobacillus seohaensis</name>
    <dbReference type="NCBI Taxonomy" id="447421"/>
    <lineage>
        <taxon>Bacteria</taxon>
        <taxon>Bacillati</taxon>
        <taxon>Bacillota</taxon>
        <taxon>Bacilli</taxon>
        <taxon>Bacillales</taxon>
        <taxon>Bacillaceae</taxon>
        <taxon>Halobacillus</taxon>
    </lineage>
</organism>
<keyword evidence="3" id="KW-0804">Transcription</keyword>
<dbReference type="RefSeq" id="WP_390217082.1">
    <property type="nucleotide sequence ID" value="NZ_JBHSZV010000025.1"/>
</dbReference>
<protein>
    <submittedName>
        <fullName evidence="5">GntR family transcriptional regulator</fullName>
    </submittedName>
</protein>
<dbReference type="CDD" id="cd07377">
    <property type="entry name" value="WHTH_GntR"/>
    <property type="match status" value="1"/>
</dbReference>
<keyword evidence="2" id="KW-0238">DNA-binding</keyword>
<dbReference type="Gene3D" id="1.10.10.10">
    <property type="entry name" value="Winged helix-like DNA-binding domain superfamily/Winged helix DNA-binding domain"/>
    <property type="match status" value="1"/>
</dbReference>
<dbReference type="Pfam" id="PF00392">
    <property type="entry name" value="GntR"/>
    <property type="match status" value="1"/>
</dbReference>
<dbReference type="Pfam" id="PF07702">
    <property type="entry name" value="UTRA"/>
    <property type="match status" value="1"/>
</dbReference>
<feature type="domain" description="HTH gntR-type" evidence="4">
    <location>
        <begin position="8"/>
        <end position="76"/>
    </location>
</feature>
<proteinExistence type="predicted"/>
<dbReference type="SUPFAM" id="SSF64288">
    <property type="entry name" value="Chorismate lyase-like"/>
    <property type="match status" value="1"/>
</dbReference>
<dbReference type="InterPro" id="IPR036390">
    <property type="entry name" value="WH_DNA-bd_sf"/>
</dbReference>
<dbReference type="InterPro" id="IPR028978">
    <property type="entry name" value="Chorismate_lyase_/UTRA_dom_sf"/>
</dbReference>
<dbReference type="SMART" id="SM00345">
    <property type="entry name" value="HTH_GNTR"/>
    <property type="match status" value="1"/>
</dbReference>
<dbReference type="InterPro" id="IPR000524">
    <property type="entry name" value="Tscrpt_reg_HTH_GntR"/>
</dbReference>
<keyword evidence="6" id="KW-1185">Reference proteome</keyword>
<evidence type="ECO:0000313" key="6">
    <source>
        <dbReference type="Proteomes" id="UP001596410"/>
    </source>
</evidence>
<keyword evidence="1" id="KW-0805">Transcription regulation</keyword>
<reference evidence="6" key="1">
    <citation type="journal article" date="2019" name="Int. J. Syst. Evol. Microbiol.">
        <title>The Global Catalogue of Microorganisms (GCM) 10K type strain sequencing project: providing services to taxonomists for standard genome sequencing and annotation.</title>
        <authorList>
            <consortium name="The Broad Institute Genomics Platform"/>
            <consortium name="The Broad Institute Genome Sequencing Center for Infectious Disease"/>
            <person name="Wu L."/>
            <person name="Ma J."/>
        </authorList>
    </citation>
    <scope>NUCLEOTIDE SEQUENCE [LARGE SCALE GENOMIC DNA]</scope>
    <source>
        <strain evidence="6">CGMCC 4.1621</strain>
    </source>
</reference>
<dbReference type="InterPro" id="IPR011663">
    <property type="entry name" value="UTRA"/>
</dbReference>
<comment type="caution">
    <text evidence="5">The sequence shown here is derived from an EMBL/GenBank/DDBJ whole genome shotgun (WGS) entry which is preliminary data.</text>
</comment>
<dbReference type="SMART" id="SM00866">
    <property type="entry name" value="UTRA"/>
    <property type="match status" value="1"/>
</dbReference>
<sequence length="236" mass="26817">MANKQRKLPLYVQIRNKMVHNIQDGIWQSGKAIPSESQLIEQYNVSRTTVRQSIRDLVQKGVLETRRGAATKVSQVPNEEMSNPGVIHHELGTDMDVKVIRSEITDYHYFAKSLLDLPDEVEVYVFERVRTAEGIPIAYQQSFFPVPVGEKIKDIVSEAFDLFAYLGKHNIHYTNIKEQVSASNATTYEADLLGIAPGEALIDIQRTTRGMDNVPIEFSRTKYIPSSFNYRVEIGK</sequence>